<accession>A0AAD7UII9</accession>
<keyword evidence="2" id="KW-1185">Reference proteome</keyword>
<dbReference type="Pfam" id="PF07692">
    <property type="entry name" value="Fea1"/>
    <property type="match status" value="1"/>
</dbReference>
<evidence type="ECO:0000313" key="1">
    <source>
        <dbReference type="EMBL" id="KAJ8605911.1"/>
    </source>
</evidence>
<dbReference type="AlphaFoldDB" id="A0AAD7UII9"/>
<dbReference type="Proteomes" id="UP001230188">
    <property type="component" value="Unassembled WGS sequence"/>
</dbReference>
<dbReference type="EMBL" id="JAQMWT010000308">
    <property type="protein sequence ID" value="KAJ8605911.1"/>
    <property type="molecule type" value="Genomic_DNA"/>
</dbReference>
<organism evidence="1 2">
    <name type="scientific">Chrysophaeum taylorii</name>
    <dbReference type="NCBI Taxonomy" id="2483200"/>
    <lineage>
        <taxon>Eukaryota</taxon>
        <taxon>Sar</taxon>
        <taxon>Stramenopiles</taxon>
        <taxon>Ochrophyta</taxon>
        <taxon>Pelagophyceae</taxon>
        <taxon>Pelagomonadales</taxon>
        <taxon>Pelagomonadaceae</taxon>
        <taxon>Chrysophaeum</taxon>
    </lineage>
</organism>
<sequence length="363" mass="38599">MFGLLLIASSSVVSQPIALYTPATNVVNHSLIDLDVEVFAERIEAGDYAGGLLVYETGGNSVSSSGSVRTLQGFTTAGDRMANHTRYPTYRNFWEDDDYANTYVIDAISGVWADRSDPLRAELAIKGVQYQVMWMYMLHEFEDALILCEEGSIAVSDASDSAPHRWDEGWAFYAGSLEGTDGTGDGVLLHNLAEIRCVQFGTCTSTAGAIANEEALLAAETGLAHIIAGNCTAARAMYDDIFVAATIPILQGTLKYVYDADPVVNGGNCTGTACTYDEAWAEGWAFAAAILPLINACDPSVATVVRANLDVDNDVPMPDGYVAVKAQIESTYACLGLTCADVGAYQTISGVYPGMEACTDDAS</sequence>
<protein>
    <submittedName>
        <fullName evidence="1">Uncharacterized protein</fullName>
    </submittedName>
</protein>
<comment type="caution">
    <text evidence="1">The sequence shown here is derived from an EMBL/GenBank/DDBJ whole genome shotgun (WGS) entry which is preliminary data.</text>
</comment>
<dbReference type="InterPro" id="IPR011643">
    <property type="entry name" value="HCR1"/>
</dbReference>
<evidence type="ECO:0000313" key="2">
    <source>
        <dbReference type="Proteomes" id="UP001230188"/>
    </source>
</evidence>
<proteinExistence type="predicted"/>
<reference evidence="1" key="1">
    <citation type="submission" date="2023-01" db="EMBL/GenBank/DDBJ databases">
        <title>Metagenome sequencing of chrysophaentin producing Chrysophaeum taylorii.</title>
        <authorList>
            <person name="Davison J."/>
            <person name="Bewley C."/>
        </authorList>
    </citation>
    <scope>NUCLEOTIDE SEQUENCE</scope>
    <source>
        <strain evidence="1">NIES-1699</strain>
    </source>
</reference>
<gene>
    <name evidence="1" type="ORF">CTAYLR_004188</name>
</gene>
<name>A0AAD7UII9_9STRA</name>